<evidence type="ECO:0000256" key="11">
    <source>
        <dbReference type="SAM" id="MobiDB-lite"/>
    </source>
</evidence>
<evidence type="ECO:0000256" key="9">
    <source>
        <dbReference type="ARBA" id="ARBA00023180"/>
    </source>
</evidence>
<evidence type="ECO:0000256" key="2">
    <source>
        <dbReference type="ARBA" id="ARBA00004651"/>
    </source>
</evidence>
<gene>
    <name evidence="12" type="ORF">K435DRAFT_838971</name>
</gene>
<dbReference type="GO" id="GO:0043332">
    <property type="term" value="C:mating projection tip"/>
    <property type="evidence" value="ECO:0007669"/>
    <property type="project" value="UniProtKB-UniRule"/>
</dbReference>
<keyword evidence="7 10" id="KW-1133">Transmembrane helix</keyword>
<dbReference type="GO" id="GO:0032220">
    <property type="term" value="P:plasma membrane fusion involved in cytogamy"/>
    <property type="evidence" value="ECO:0007669"/>
    <property type="project" value="TreeGrafter"/>
</dbReference>
<dbReference type="EMBL" id="ML179169">
    <property type="protein sequence ID" value="THU96761.1"/>
    <property type="molecule type" value="Genomic_DNA"/>
</dbReference>
<evidence type="ECO:0000256" key="7">
    <source>
        <dbReference type="ARBA" id="ARBA00022989"/>
    </source>
</evidence>
<feature type="transmembrane region" description="Helical" evidence="10">
    <location>
        <begin position="299"/>
        <end position="321"/>
    </location>
</feature>
<dbReference type="Proteomes" id="UP000297245">
    <property type="component" value="Unassembled WGS sequence"/>
</dbReference>
<protein>
    <recommendedName>
        <fullName evidence="10">Plasma membrane fusion protein PRM1</fullName>
    </recommendedName>
</protein>
<keyword evidence="6 10" id="KW-0184">Conjugation</keyword>
<feature type="region of interest" description="Disordered" evidence="11">
    <location>
        <begin position="895"/>
        <end position="921"/>
    </location>
</feature>
<feature type="compositionally biased region" description="Low complexity" evidence="11">
    <location>
        <begin position="949"/>
        <end position="964"/>
    </location>
</feature>
<accession>A0A4S8M489</accession>
<keyword evidence="13" id="KW-1185">Reference proteome</keyword>
<evidence type="ECO:0000256" key="10">
    <source>
        <dbReference type="RuleBase" id="RU366035"/>
    </source>
</evidence>
<keyword evidence="8 10" id="KW-0472">Membrane</keyword>
<comment type="subcellular location">
    <subcellularLocation>
        <location evidence="2 10">Cell membrane</location>
        <topology evidence="2 10">Multi-pass membrane protein</topology>
    </subcellularLocation>
</comment>
<feature type="compositionally biased region" description="Low complexity" evidence="11">
    <location>
        <begin position="1009"/>
        <end position="1036"/>
    </location>
</feature>
<evidence type="ECO:0000313" key="13">
    <source>
        <dbReference type="Proteomes" id="UP000297245"/>
    </source>
</evidence>
<evidence type="ECO:0000256" key="6">
    <source>
        <dbReference type="ARBA" id="ARBA00022971"/>
    </source>
</evidence>
<name>A0A4S8M489_DENBC</name>
<feature type="region of interest" description="Disordered" evidence="11">
    <location>
        <begin position="990"/>
        <end position="1036"/>
    </location>
</feature>
<dbReference type="OrthoDB" id="10248838at2759"/>
<evidence type="ECO:0000313" key="12">
    <source>
        <dbReference type="EMBL" id="THU96761.1"/>
    </source>
</evidence>
<comment type="caution">
    <text evidence="10">Lacks conserved residue(s) required for the propagation of feature annotation.</text>
</comment>
<dbReference type="InterPro" id="IPR026777">
    <property type="entry name" value="PRM1"/>
</dbReference>
<evidence type="ECO:0000256" key="8">
    <source>
        <dbReference type="ARBA" id="ARBA00023136"/>
    </source>
</evidence>
<feature type="region of interest" description="Disordered" evidence="11">
    <location>
        <begin position="947"/>
        <end position="976"/>
    </location>
</feature>
<comment type="function">
    <text evidence="1 10">Involved in cell fusion during mating by stabilizing the plasma membrane fusion event.</text>
</comment>
<keyword evidence="4 10" id="KW-1003">Cell membrane</keyword>
<evidence type="ECO:0000256" key="4">
    <source>
        <dbReference type="ARBA" id="ARBA00022475"/>
    </source>
</evidence>
<dbReference type="PANTHER" id="PTHR31030">
    <property type="entry name" value="PLASMA MEMBRANE FUSION PROTEIN PRM1"/>
    <property type="match status" value="1"/>
</dbReference>
<evidence type="ECO:0000256" key="3">
    <source>
        <dbReference type="ARBA" id="ARBA00010780"/>
    </source>
</evidence>
<dbReference type="PANTHER" id="PTHR31030:SF1">
    <property type="entry name" value="PLASMA MEMBRANE FUSION PROTEIN PRM1"/>
    <property type="match status" value="1"/>
</dbReference>
<comment type="similarity">
    <text evidence="3 10">Belongs to the PRM1 family.</text>
</comment>
<feature type="region of interest" description="Disordered" evidence="11">
    <location>
        <begin position="771"/>
        <end position="792"/>
    </location>
</feature>
<feature type="transmembrane region" description="Helical" evidence="10">
    <location>
        <begin position="407"/>
        <end position="429"/>
    </location>
</feature>
<feature type="transmembrane region" description="Helical" evidence="10">
    <location>
        <begin position="27"/>
        <end position="45"/>
    </location>
</feature>
<reference evidence="12 13" key="1">
    <citation type="journal article" date="2019" name="Nat. Ecol. Evol.">
        <title>Megaphylogeny resolves global patterns of mushroom evolution.</title>
        <authorList>
            <person name="Varga T."/>
            <person name="Krizsan K."/>
            <person name="Foldi C."/>
            <person name="Dima B."/>
            <person name="Sanchez-Garcia M."/>
            <person name="Sanchez-Ramirez S."/>
            <person name="Szollosi G.J."/>
            <person name="Szarkandi J.G."/>
            <person name="Papp V."/>
            <person name="Albert L."/>
            <person name="Andreopoulos W."/>
            <person name="Angelini C."/>
            <person name="Antonin V."/>
            <person name="Barry K.W."/>
            <person name="Bougher N.L."/>
            <person name="Buchanan P."/>
            <person name="Buyck B."/>
            <person name="Bense V."/>
            <person name="Catcheside P."/>
            <person name="Chovatia M."/>
            <person name="Cooper J."/>
            <person name="Damon W."/>
            <person name="Desjardin D."/>
            <person name="Finy P."/>
            <person name="Geml J."/>
            <person name="Haridas S."/>
            <person name="Hughes K."/>
            <person name="Justo A."/>
            <person name="Karasinski D."/>
            <person name="Kautmanova I."/>
            <person name="Kiss B."/>
            <person name="Kocsube S."/>
            <person name="Kotiranta H."/>
            <person name="LaButti K.M."/>
            <person name="Lechner B.E."/>
            <person name="Liimatainen K."/>
            <person name="Lipzen A."/>
            <person name="Lukacs Z."/>
            <person name="Mihaltcheva S."/>
            <person name="Morgado L.N."/>
            <person name="Niskanen T."/>
            <person name="Noordeloos M.E."/>
            <person name="Ohm R.A."/>
            <person name="Ortiz-Santana B."/>
            <person name="Ovrebo C."/>
            <person name="Racz N."/>
            <person name="Riley R."/>
            <person name="Savchenko A."/>
            <person name="Shiryaev A."/>
            <person name="Soop K."/>
            <person name="Spirin V."/>
            <person name="Szebenyi C."/>
            <person name="Tomsovsky M."/>
            <person name="Tulloss R.E."/>
            <person name="Uehling J."/>
            <person name="Grigoriev I.V."/>
            <person name="Vagvolgyi C."/>
            <person name="Papp T."/>
            <person name="Martin F.M."/>
            <person name="Miettinen O."/>
            <person name="Hibbett D.S."/>
            <person name="Nagy L.G."/>
        </authorList>
    </citation>
    <scope>NUCLEOTIDE SEQUENCE [LARGE SCALE GENOMIC DNA]</scope>
    <source>
        <strain evidence="12 13">CBS 962.96</strain>
    </source>
</reference>
<feature type="transmembrane region" description="Helical" evidence="10">
    <location>
        <begin position="608"/>
        <end position="630"/>
    </location>
</feature>
<proteinExistence type="inferred from homology"/>
<keyword evidence="5 10" id="KW-0812">Transmembrane</keyword>
<organism evidence="12 13">
    <name type="scientific">Dendrothele bispora (strain CBS 962.96)</name>
    <dbReference type="NCBI Taxonomy" id="1314807"/>
    <lineage>
        <taxon>Eukaryota</taxon>
        <taxon>Fungi</taxon>
        <taxon>Dikarya</taxon>
        <taxon>Basidiomycota</taxon>
        <taxon>Agaricomycotina</taxon>
        <taxon>Agaricomycetes</taxon>
        <taxon>Agaricomycetidae</taxon>
        <taxon>Agaricales</taxon>
        <taxon>Agaricales incertae sedis</taxon>
        <taxon>Dendrothele</taxon>
    </lineage>
</organism>
<keyword evidence="9" id="KW-0325">Glycoprotein</keyword>
<evidence type="ECO:0000256" key="1">
    <source>
        <dbReference type="ARBA" id="ARBA00002512"/>
    </source>
</evidence>
<feature type="compositionally biased region" description="Low complexity" evidence="11">
    <location>
        <begin position="895"/>
        <end position="911"/>
    </location>
</feature>
<evidence type="ECO:0000256" key="5">
    <source>
        <dbReference type="ARBA" id="ARBA00022692"/>
    </source>
</evidence>
<feature type="region of interest" description="Disordered" evidence="11">
    <location>
        <begin position="1063"/>
        <end position="1092"/>
    </location>
</feature>
<sequence length="1120" mass="121831">MSFPSPPTYDAHYTTTGLKPYLELPHLLSLTWLAYPILSLIFIAFRLQLSLESSQDAIASAKDNLLASCKAAERAATSAASMPRFMAVATNEQIADAVNGTMNAARATLILALTIMEAVINFIVDIYRSTLLCFLELVIRGGLAIIIAAVQEFGQVVHDAAQGLQSGIQDSINGANSVISDAINAINKVNPFSDITAPTIPVPDLSALNNVTLPTTFTDALTKLNDTLPTFNDIKDKIEQVIDTPFELLKKDINDTFIGINFNSSTLPVPQQNNLAFCNDMDLSVVDDLGQDLVKAAKIGIIIIILLVLVLIGLNCLLEWYKWRCQKAHLEYTRQAWTTDPTMYQQPKVVDHAPQMTLTDHNLLMLQANGSHPLITRIVNQLSARLRLSPSKHTNFSWFLHYIFHPPALACFLIGFFGILSVQIQLFALGPLVAKYDDRAAATATDFTNTIAASINGSMYNQSSAYANDVNGQILTVQTSINDGMFGWVNTTTTTLNDTLVTFYDEIQTAVSTVFNGTILEQPAQEFLRCFIGSKVEALENALTFLHDNLHVDMPTLNQTVLVLSQDQVDEASRPIAAAALGSGDGDDGGLVAKLVNAYADSLRKERIMFAIFLGLWGLVVLMAIGIILWNSYGKALVEKRKRAKWEREQRGGGEGFVAPFRISEPVSNNEKGLNHLPDLTPLPSPTLRGISRSPSPNPGSNPAFKVHNVSRVGSGPLTTDVEQGKSFFDGFTSAKKEIGSKFKPIRKPTGRFPTISYPKRLTGFGKTPVEEKFDEQDTRIPPVPPVTRSLDEGNKRNTAWYSGIFAAMTGKRDDTRPDPYPYLYPASSSASVTSSTRRLRPNLRISIERASTLKEGAVSAINSHEEPQNSRWSTSPVEEPQEILRVAPWMGMLSPTRRSMSSSSQQPAATRSPPRKEVNVPADVNSIYESSQMQIDSAVPITSLDPVSNPFSSPTSPNNATPAFAPPLHHGFTGEPMMKMKGVPVKTLAPPPDHHRRSSSVPGMPALFGPSFGSNSGSSSSAFTGSGSSLPSNPSPMTRYLTANHARRSSSSFALDLSPTASTAAIGDTSGPLNMGNDKKRNTNPFATPFDDEHRVTIRQAPARKSMQTNPFEEPGVAI</sequence>
<dbReference type="GO" id="GO:0005886">
    <property type="term" value="C:plasma membrane"/>
    <property type="evidence" value="ECO:0007669"/>
    <property type="project" value="UniProtKB-SubCell"/>
</dbReference>
<feature type="region of interest" description="Disordered" evidence="11">
    <location>
        <begin position="1101"/>
        <end position="1120"/>
    </location>
</feature>
<dbReference type="AlphaFoldDB" id="A0A4S8M489"/>